<name>A0ABS5B547_9STRE</name>
<dbReference type="InterPro" id="IPR016977">
    <property type="entry name" value="ComGF"/>
</dbReference>
<dbReference type="NCBIfam" id="NF041002">
    <property type="entry name" value="pilin_ComGF"/>
    <property type="match status" value="1"/>
</dbReference>
<comment type="caution">
    <text evidence="1">The sequence shown here is derived from an EMBL/GenBank/DDBJ whole genome shotgun (WGS) entry which is preliminary data.</text>
</comment>
<protein>
    <submittedName>
        <fullName evidence="1">Competence protein ComGF</fullName>
    </submittedName>
</protein>
<proteinExistence type="predicted"/>
<evidence type="ECO:0000313" key="1">
    <source>
        <dbReference type="EMBL" id="MBP2623606.1"/>
    </source>
</evidence>
<dbReference type="EMBL" id="PRDG01000003">
    <property type="protein sequence ID" value="MBP2623606.1"/>
    <property type="molecule type" value="Genomic_DNA"/>
</dbReference>
<dbReference type="Pfam" id="PF15980">
    <property type="entry name" value="ComGF"/>
    <property type="match status" value="1"/>
</dbReference>
<reference evidence="1 2" key="1">
    <citation type="submission" date="2018-02" db="EMBL/GenBank/DDBJ databases">
        <title>Draft genome sequence of Streptococcus oricebi CCUG 70868T type strain.</title>
        <authorList>
            <person name="Mendez V."/>
            <person name="Salva-Serra F."/>
            <person name="Jaen-Luchoro D."/>
            <person name="Gonzales-Siles L."/>
            <person name="Karlsson R."/>
            <person name="Engstrom-Jakobsson H."/>
            <person name="Busquets A."/>
            <person name="Gomila M."/>
            <person name="Pineiro-Iglesias B."/>
            <person name="Bennasar-Figueras A."/>
            <person name="Seeger M."/>
            <person name="Moore E."/>
        </authorList>
    </citation>
    <scope>NUCLEOTIDE SEQUENCE [LARGE SCALE GENOMIC DNA]</scope>
    <source>
        <strain evidence="1 2">CCUG 70868</strain>
    </source>
</reference>
<accession>A0ABS5B547</accession>
<dbReference type="Proteomes" id="UP001519296">
    <property type="component" value="Unassembled WGS sequence"/>
</dbReference>
<dbReference type="RefSeq" id="WP_209628102.1">
    <property type="nucleotide sequence ID" value="NZ_PRDG01000003.1"/>
</dbReference>
<organism evidence="1 2">
    <name type="scientific">Streptococcus oricebi</name>
    <dbReference type="NCBI Taxonomy" id="1547447"/>
    <lineage>
        <taxon>Bacteria</taxon>
        <taxon>Bacillati</taxon>
        <taxon>Bacillota</taxon>
        <taxon>Bacilli</taxon>
        <taxon>Lactobacillales</taxon>
        <taxon>Streptococcaceae</taxon>
        <taxon>Streptococcus</taxon>
    </lineage>
</organism>
<dbReference type="PIRSF" id="PIRSF031611">
    <property type="entry name" value="Competence_ComGF"/>
    <property type="match status" value="1"/>
</dbReference>
<sequence>MLRRSRLAAFTLLEALVALLVISGSLLLFQALTKLLGADLAYQESNKKQEWLLFADQLEAELARSQFESLDQDKILVKQDGKGIAFGQSKADDFRKTDSHNRGYQPMITGLKETTIKKEGSLIIIHFSFKEGLERDFVYGVEEKN</sequence>
<keyword evidence="2" id="KW-1185">Reference proteome</keyword>
<gene>
    <name evidence="1" type="ORF">C4K46_06580</name>
</gene>
<evidence type="ECO:0000313" key="2">
    <source>
        <dbReference type="Proteomes" id="UP001519296"/>
    </source>
</evidence>